<evidence type="ECO:0000313" key="1">
    <source>
        <dbReference type="EMBL" id="TFK69867.1"/>
    </source>
</evidence>
<gene>
    <name evidence="1" type="ORF">BDN72DRAFT_583503</name>
</gene>
<sequence>MEVTTPAIDLASLPPDLLLEILKDCDDKLLYHLAWTCRALHMAALTILFRRYAKDINEGTLSLVSCPDFMLPALHGAIFVRDLNSIYVHMRDDIGILYRDLRIIKDLTARTTSLRYFTLNFTTVGSHRKFVPQYTTLDDLCKTLQDLMDLAVDKGCEWLYIVSDNTLKGILPPPAPPLKSTLITKERPKRSKFFSQLWGKVGGALSNRDSKESPYAWTPVEPNSATSKPMVALETSLSQWSIQPSYTLVPTETQAATPTSPNPTSDTAPDSVSQETTPCRYADTKLYYVTLYSRLFFEEPMWDWTFNVLSGPRINSLRIDQDSFVLETWVKALPLIHISNLRTLHYTAVKQEIPTREFTDFLARHAPKILNLTLVVHPFPPKQPDDPETAIDFQSLGHLQSNASTINWVLWAAKAAHSDDHLKPCLSGLSHVSFQEPQAVRSYIPVTQTDWLALDKALSTLSDIASQQVSPRKEMWLTSLDIECGDNFTEWAEGHISDPSASPFASFRNIIHFSLSVSRRHFDDSEMRLLPRLWAFFPGLLRVSIRNVWLDRLKARGGKYWKGVQKDCPKLTMVCCNWTVDLKVKDLLNDDWPDFGELSKVNRGPGLMCMYVQ</sequence>
<proteinExistence type="predicted"/>
<dbReference type="Proteomes" id="UP000308600">
    <property type="component" value="Unassembled WGS sequence"/>
</dbReference>
<organism evidence="1 2">
    <name type="scientific">Pluteus cervinus</name>
    <dbReference type="NCBI Taxonomy" id="181527"/>
    <lineage>
        <taxon>Eukaryota</taxon>
        <taxon>Fungi</taxon>
        <taxon>Dikarya</taxon>
        <taxon>Basidiomycota</taxon>
        <taxon>Agaricomycotina</taxon>
        <taxon>Agaricomycetes</taxon>
        <taxon>Agaricomycetidae</taxon>
        <taxon>Agaricales</taxon>
        <taxon>Pluteineae</taxon>
        <taxon>Pluteaceae</taxon>
        <taxon>Pluteus</taxon>
    </lineage>
</organism>
<accession>A0ACD3AWX9</accession>
<protein>
    <submittedName>
        <fullName evidence="1">Uncharacterized protein</fullName>
    </submittedName>
</protein>
<name>A0ACD3AWX9_9AGAR</name>
<reference evidence="1 2" key="1">
    <citation type="journal article" date="2019" name="Nat. Ecol. Evol.">
        <title>Megaphylogeny resolves global patterns of mushroom evolution.</title>
        <authorList>
            <person name="Varga T."/>
            <person name="Krizsan K."/>
            <person name="Foldi C."/>
            <person name="Dima B."/>
            <person name="Sanchez-Garcia M."/>
            <person name="Sanchez-Ramirez S."/>
            <person name="Szollosi G.J."/>
            <person name="Szarkandi J.G."/>
            <person name="Papp V."/>
            <person name="Albert L."/>
            <person name="Andreopoulos W."/>
            <person name="Angelini C."/>
            <person name="Antonin V."/>
            <person name="Barry K.W."/>
            <person name="Bougher N.L."/>
            <person name="Buchanan P."/>
            <person name="Buyck B."/>
            <person name="Bense V."/>
            <person name="Catcheside P."/>
            <person name="Chovatia M."/>
            <person name="Cooper J."/>
            <person name="Damon W."/>
            <person name="Desjardin D."/>
            <person name="Finy P."/>
            <person name="Geml J."/>
            <person name="Haridas S."/>
            <person name="Hughes K."/>
            <person name="Justo A."/>
            <person name="Karasinski D."/>
            <person name="Kautmanova I."/>
            <person name="Kiss B."/>
            <person name="Kocsube S."/>
            <person name="Kotiranta H."/>
            <person name="LaButti K.M."/>
            <person name="Lechner B.E."/>
            <person name="Liimatainen K."/>
            <person name="Lipzen A."/>
            <person name="Lukacs Z."/>
            <person name="Mihaltcheva S."/>
            <person name="Morgado L.N."/>
            <person name="Niskanen T."/>
            <person name="Noordeloos M.E."/>
            <person name="Ohm R.A."/>
            <person name="Ortiz-Santana B."/>
            <person name="Ovrebo C."/>
            <person name="Racz N."/>
            <person name="Riley R."/>
            <person name="Savchenko A."/>
            <person name="Shiryaev A."/>
            <person name="Soop K."/>
            <person name="Spirin V."/>
            <person name="Szebenyi C."/>
            <person name="Tomsovsky M."/>
            <person name="Tulloss R.E."/>
            <person name="Uehling J."/>
            <person name="Grigoriev I.V."/>
            <person name="Vagvolgyi C."/>
            <person name="Papp T."/>
            <person name="Martin F.M."/>
            <person name="Miettinen O."/>
            <person name="Hibbett D.S."/>
            <person name="Nagy L.G."/>
        </authorList>
    </citation>
    <scope>NUCLEOTIDE SEQUENCE [LARGE SCALE GENOMIC DNA]</scope>
    <source>
        <strain evidence="1 2">NL-1719</strain>
    </source>
</reference>
<evidence type="ECO:0000313" key="2">
    <source>
        <dbReference type="Proteomes" id="UP000308600"/>
    </source>
</evidence>
<dbReference type="EMBL" id="ML208323">
    <property type="protein sequence ID" value="TFK69867.1"/>
    <property type="molecule type" value="Genomic_DNA"/>
</dbReference>
<keyword evidence="2" id="KW-1185">Reference proteome</keyword>